<dbReference type="AlphaFoldDB" id="A0AAD4BKS5"/>
<dbReference type="PROSITE" id="PS50076">
    <property type="entry name" value="DNAJ_2"/>
    <property type="match status" value="1"/>
</dbReference>
<dbReference type="PROSITE" id="PS51074">
    <property type="entry name" value="DPH_MB"/>
    <property type="match status" value="1"/>
</dbReference>
<evidence type="ECO:0000256" key="2">
    <source>
        <dbReference type="ARBA" id="ARBA00006169"/>
    </source>
</evidence>
<keyword evidence="10" id="KW-1185">Reference proteome</keyword>
<dbReference type="SMART" id="SM00271">
    <property type="entry name" value="DnaJ"/>
    <property type="match status" value="1"/>
</dbReference>
<proteinExistence type="inferred from homology"/>
<evidence type="ECO:0000256" key="3">
    <source>
        <dbReference type="ARBA" id="ARBA00021797"/>
    </source>
</evidence>
<evidence type="ECO:0000313" key="9">
    <source>
        <dbReference type="EMBL" id="KAF8433459.1"/>
    </source>
</evidence>
<feature type="domain" description="DPH-type MB" evidence="8">
    <location>
        <begin position="110"/>
        <end position="184"/>
    </location>
</feature>
<sequence length="195" mass="21801">MLYPSSNFYNLLQLPRDASLKDVKTAYHRTLLRLHPDKQTQARHQHHQQHHHSDIVAATDSDAPPEEAFGVVDVALLKEAYRTLSDAGLRAVYDGSLKREEHARSCGPRPAQVVSLEEFTALTETRELGAGSSAEVEADADAVREWGHRCRCGGMYRITQDDLENETHLVGCESCSEAIWVGYEEAPVMEDEEGE</sequence>
<gene>
    <name evidence="9" type="ORF">L210DRAFT_3506987</name>
</gene>
<comment type="similarity">
    <text evidence="2">Belongs to the DPH4 family.</text>
</comment>
<reference evidence="9" key="2">
    <citation type="journal article" date="2020" name="Nat. Commun.">
        <title>Large-scale genome sequencing of mycorrhizal fungi provides insights into the early evolution of symbiotic traits.</title>
        <authorList>
            <person name="Miyauchi S."/>
            <person name="Kiss E."/>
            <person name="Kuo A."/>
            <person name="Drula E."/>
            <person name="Kohler A."/>
            <person name="Sanchez-Garcia M."/>
            <person name="Morin E."/>
            <person name="Andreopoulos B."/>
            <person name="Barry K.W."/>
            <person name="Bonito G."/>
            <person name="Buee M."/>
            <person name="Carver A."/>
            <person name="Chen C."/>
            <person name="Cichocki N."/>
            <person name="Clum A."/>
            <person name="Culley D."/>
            <person name="Crous P.W."/>
            <person name="Fauchery L."/>
            <person name="Girlanda M."/>
            <person name="Hayes R.D."/>
            <person name="Keri Z."/>
            <person name="LaButti K."/>
            <person name="Lipzen A."/>
            <person name="Lombard V."/>
            <person name="Magnuson J."/>
            <person name="Maillard F."/>
            <person name="Murat C."/>
            <person name="Nolan M."/>
            <person name="Ohm R.A."/>
            <person name="Pangilinan J."/>
            <person name="Pereira M.F."/>
            <person name="Perotto S."/>
            <person name="Peter M."/>
            <person name="Pfister S."/>
            <person name="Riley R."/>
            <person name="Sitrit Y."/>
            <person name="Stielow J.B."/>
            <person name="Szollosi G."/>
            <person name="Zifcakova L."/>
            <person name="Stursova M."/>
            <person name="Spatafora J.W."/>
            <person name="Tedersoo L."/>
            <person name="Vaario L.M."/>
            <person name="Yamada A."/>
            <person name="Yan M."/>
            <person name="Wang P."/>
            <person name="Xu J."/>
            <person name="Bruns T."/>
            <person name="Baldrian P."/>
            <person name="Vilgalys R."/>
            <person name="Dunand C."/>
            <person name="Henrissat B."/>
            <person name="Grigoriev I.V."/>
            <person name="Hibbett D."/>
            <person name="Nagy L.G."/>
            <person name="Martin F.M."/>
        </authorList>
    </citation>
    <scope>NUCLEOTIDE SEQUENCE</scope>
    <source>
        <strain evidence="9">BED1</strain>
    </source>
</reference>
<name>A0AAD4BKS5_BOLED</name>
<organism evidence="9 10">
    <name type="scientific">Boletus edulis BED1</name>
    <dbReference type="NCBI Taxonomy" id="1328754"/>
    <lineage>
        <taxon>Eukaryota</taxon>
        <taxon>Fungi</taxon>
        <taxon>Dikarya</taxon>
        <taxon>Basidiomycota</taxon>
        <taxon>Agaricomycotina</taxon>
        <taxon>Agaricomycetes</taxon>
        <taxon>Agaricomycetidae</taxon>
        <taxon>Boletales</taxon>
        <taxon>Boletineae</taxon>
        <taxon>Boletaceae</taxon>
        <taxon>Boletoideae</taxon>
        <taxon>Boletus</taxon>
    </lineage>
</organism>
<dbReference type="Proteomes" id="UP001194468">
    <property type="component" value="Unassembled WGS sequence"/>
</dbReference>
<dbReference type="EMBL" id="WHUW01000033">
    <property type="protein sequence ID" value="KAF8433459.1"/>
    <property type="molecule type" value="Genomic_DNA"/>
</dbReference>
<dbReference type="GO" id="GO:0001671">
    <property type="term" value="F:ATPase activator activity"/>
    <property type="evidence" value="ECO:0007669"/>
    <property type="project" value="TreeGrafter"/>
</dbReference>
<keyword evidence="4" id="KW-0479">Metal-binding</keyword>
<dbReference type="SUPFAM" id="SSF46565">
    <property type="entry name" value="Chaperone J-domain"/>
    <property type="match status" value="1"/>
</dbReference>
<feature type="domain" description="J" evidence="7">
    <location>
        <begin position="7"/>
        <end position="97"/>
    </location>
</feature>
<dbReference type="Gene3D" id="3.10.660.10">
    <property type="entry name" value="DPH Zinc finger"/>
    <property type="match status" value="1"/>
</dbReference>
<dbReference type="Pfam" id="PF05207">
    <property type="entry name" value="Zn_ribbon_CSL"/>
    <property type="match status" value="1"/>
</dbReference>
<dbReference type="InterPro" id="IPR007872">
    <property type="entry name" value="DPH_MB_dom"/>
</dbReference>
<evidence type="ECO:0000259" key="7">
    <source>
        <dbReference type="PROSITE" id="PS50076"/>
    </source>
</evidence>
<dbReference type="PANTHER" id="PTHR45255:SF1">
    <property type="entry name" value="DNAJ HOMOLOG SUBFAMILY C MEMBER 24"/>
    <property type="match status" value="1"/>
</dbReference>
<accession>A0AAD4BKS5</accession>
<keyword evidence="6" id="KW-0408">Iron</keyword>
<dbReference type="Gene3D" id="1.10.287.110">
    <property type="entry name" value="DnaJ domain"/>
    <property type="match status" value="1"/>
</dbReference>
<dbReference type="InterPro" id="IPR036671">
    <property type="entry name" value="DPH_MB_sf"/>
</dbReference>
<dbReference type="GO" id="GO:0008198">
    <property type="term" value="F:ferrous iron binding"/>
    <property type="evidence" value="ECO:0007669"/>
    <property type="project" value="TreeGrafter"/>
</dbReference>
<keyword evidence="5" id="KW-0862">Zinc</keyword>
<evidence type="ECO:0000256" key="6">
    <source>
        <dbReference type="ARBA" id="ARBA00023004"/>
    </source>
</evidence>
<dbReference type="InterPro" id="IPR001623">
    <property type="entry name" value="DnaJ_domain"/>
</dbReference>
<dbReference type="CDD" id="cd06257">
    <property type="entry name" value="DnaJ"/>
    <property type="match status" value="1"/>
</dbReference>
<evidence type="ECO:0000256" key="4">
    <source>
        <dbReference type="ARBA" id="ARBA00022723"/>
    </source>
</evidence>
<protein>
    <recommendedName>
        <fullName evidence="3">Diphthamide biosynthesis protein 4</fullName>
    </recommendedName>
</protein>
<reference evidence="9" key="1">
    <citation type="submission" date="2019-10" db="EMBL/GenBank/DDBJ databases">
        <authorList>
            <consortium name="DOE Joint Genome Institute"/>
            <person name="Kuo A."/>
            <person name="Miyauchi S."/>
            <person name="Kiss E."/>
            <person name="Drula E."/>
            <person name="Kohler A."/>
            <person name="Sanchez-Garcia M."/>
            <person name="Andreopoulos B."/>
            <person name="Barry K.W."/>
            <person name="Bonito G."/>
            <person name="Buee M."/>
            <person name="Carver A."/>
            <person name="Chen C."/>
            <person name="Cichocki N."/>
            <person name="Clum A."/>
            <person name="Culley D."/>
            <person name="Crous P.W."/>
            <person name="Fauchery L."/>
            <person name="Girlanda M."/>
            <person name="Hayes R."/>
            <person name="Keri Z."/>
            <person name="LaButti K."/>
            <person name="Lipzen A."/>
            <person name="Lombard V."/>
            <person name="Magnuson J."/>
            <person name="Maillard F."/>
            <person name="Morin E."/>
            <person name="Murat C."/>
            <person name="Nolan M."/>
            <person name="Ohm R."/>
            <person name="Pangilinan J."/>
            <person name="Pereira M."/>
            <person name="Perotto S."/>
            <person name="Peter M."/>
            <person name="Riley R."/>
            <person name="Sitrit Y."/>
            <person name="Stielow B."/>
            <person name="Szollosi G."/>
            <person name="Zifcakova L."/>
            <person name="Stursova M."/>
            <person name="Spatafora J.W."/>
            <person name="Tedersoo L."/>
            <person name="Vaario L.-M."/>
            <person name="Yamada A."/>
            <person name="Yan M."/>
            <person name="Wang P."/>
            <person name="Xu J."/>
            <person name="Bruns T."/>
            <person name="Baldrian P."/>
            <person name="Vilgalys R."/>
            <person name="Henrissat B."/>
            <person name="Grigoriev I.V."/>
            <person name="Hibbett D."/>
            <person name="Nagy L.G."/>
            <person name="Martin F.M."/>
        </authorList>
    </citation>
    <scope>NUCLEOTIDE SEQUENCE</scope>
    <source>
        <strain evidence="9">BED1</strain>
    </source>
</reference>
<evidence type="ECO:0000256" key="5">
    <source>
        <dbReference type="ARBA" id="ARBA00022833"/>
    </source>
</evidence>
<dbReference type="SUPFAM" id="SSF144217">
    <property type="entry name" value="CSL zinc finger"/>
    <property type="match status" value="1"/>
</dbReference>
<comment type="function">
    <text evidence="1">Required for the first step of diphthamide biosynthesis, the transfer of 3-amino-3-carboxypropyl from S-adenosyl-L-methionine to a histidine residue. Diphthamide is a post-translational modification of histidine which occurs in elongation factor 2.</text>
</comment>
<evidence type="ECO:0000313" key="10">
    <source>
        <dbReference type="Proteomes" id="UP001194468"/>
    </source>
</evidence>
<dbReference type="PANTHER" id="PTHR45255">
    <property type="entry name" value="DNAJ HOMOLOG SUBFAMILY C MEMBER 24"/>
    <property type="match status" value="1"/>
</dbReference>
<dbReference type="Pfam" id="PF00226">
    <property type="entry name" value="DnaJ"/>
    <property type="match status" value="1"/>
</dbReference>
<evidence type="ECO:0000256" key="1">
    <source>
        <dbReference type="ARBA" id="ARBA00003474"/>
    </source>
</evidence>
<evidence type="ECO:0000259" key="8">
    <source>
        <dbReference type="PROSITE" id="PS51074"/>
    </source>
</evidence>
<dbReference type="InterPro" id="IPR036869">
    <property type="entry name" value="J_dom_sf"/>
</dbReference>
<comment type="caution">
    <text evidence="9">The sequence shown here is derived from an EMBL/GenBank/DDBJ whole genome shotgun (WGS) entry which is preliminary data.</text>
</comment>